<dbReference type="InterPro" id="IPR036162">
    <property type="entry name" value="Resolvase-like_N_sf"/>
</dbReference>
<dbReference type="SUPFAM" id="SSF53041">
    <property type="entry name" value="Resolvase-like"/>
    <property type="match status" value="1"/>
</dbReference>
<evidence type="ECO:0000313" key="3">
    <source>
        <dbReference type="EMBL" id="MCW1924268.1"/>
    </source>
</evidence>
<dbReference type="PANTHER" id="PTHR30461">
    <property type="entry name" value="DNA-INVERTASE FROM LAMBDOID PROPHAGE"/>
    <property type="match status" value="1"/>
</dbReference>
<gene>
    <name evidence="3" type="ORF">OKA05_17005</name>
</gene>
<dbReference type="InterPro" id="IPR011109">
    <property type="entry name" value="DNA_bind_recombinase_dom"/>
</dbReference>
<dbReference type="CDD" id="cd03768">
    <property type="entry name" value="SR_ResInv"/>
    <property type="match status" value="1"/>
</dbReference>
<dbReference type="InterPro" id="IPR050639">
    <property type="entry name" value="SSR_resolvase"/>
</dbReference>
<dbReference type="Pfam" id="PF07508">
    <property type="entry name" value="Recombinase"/>
    <property type="match status" value="1"/>
</dbReference>
<organism evidence="3 4">
    <name type="scientific">Luteolibacter arcticus</name>
    <dbReference type="NCBI Taxonomy" id="1581411"/>
    <lineage>
        <taxon>Bacteria</taxon>
        <taxon>Pseudomonadati</taxon>
        <taxon>Verrucomicrobiota</taxon>
        <taxon>Verrucomicrobiia</taxon>
        <taxon>Verrucomicrobiales</taxon>
        <taxon>Verrucomicrobiaceae</taxon>
        <taxon>Luteolibacter</taxon>
    </lineage>
</organism>
<protein>
    <submittedName>
        <fullName evidence="3">Recombinase family protein</fullName>
    </submittedName>
</protein>
<dbReference type="InterPro" id="IPR006119">
    <property type="entry name" value="Resolv_N"/>
</dbReference>
<dbReference type="PROSITE" id="PS51737">
    <property type="entry name" value="RECOMBINASE_DNA_BIND"/>
    <property type="match status" value="1"/>
</dbReference>
<accession>A0ABT3GL81</accession>
<dbReference type="InterPro" id="IPR038109">
    <property type="entry name" value="DNA_bind_recomb_sf"/>
</dbReference>
<evidence type="ECO:0000259" key="2">
    <source>
        <dbReference type="PROSITE" id="PS51737"/>
    </source>
</evidence>
<evidence type="ECO:0000313" key="4">
    <source>
        <dbReference type="Proteomes" id="UP001320876"/>
    </source>
</evidence>
<dbReference type="PANTHER" id="PTHR30461:SF23">
    <property type="entry name" value="DNA RECOMBINASE-RELATED"/>
    <property type="match status" value="1"/>
</dbReference>
<dbReference type="SMART" id="SM00857">
    <property type="entry name" value="Resolvase"/>
    <property type="match status" value="1"/>
</dbReference>
<evidence type="ECO:0000259" key="1">
    <source>
        <dbReference type="PROSITE" id="PS51736"/>
    </source>
</evidence>
<keyword evidence="4" id="KW-1185">Reference proteome</keyword>
<dbReference type="PROSITE" id="PS51736">
    <property type="entry name" value="RECOMBINASES_3"/>
    <property type="match status" value="1"/>
</dbReference>
<proteinExistence type="predicted"/>
<sequence length="597" mass="66733">MAEKVKRCAIYTRKSTEEGLEQEYNSLDAQRDAATAFIRSQKHEGWKAIKETYDDGGISGGHMERPGLQRLLSDIRGGKIDVVVVYKVDRLSRSLADFAQLMKHFDTHDVSFVSVTQQFNTSSSMGRLTLNVLLSFAQFEREVTGERIRDKIALSKQKGMWMGGTPPLGYDVCDRKLLVNPTEAETVRACFQTYLEKSGLIGSVLELNRLGQTTKAFISRKGRIQQARPWVAKELHRLLTNPIYRGLIRHKGNDYPGEHDAIIASDVWNSVQSKLRHQQPDFRKSSGHLNETAIAKTRLIHPLKGFLFGIDGQALTPTYTNKSEKAANGTKTRKRYRYYVSQQAIRQGYGAASLKTISASLLEDAVRRMLIHSLPDLAGFTSSEELSTDEMSHRLGMHARHLARLDTPADFSTWLTVASPRIVVGPDMVAIQIPQDRLTMLAGSPPNDLADDESPPLGIPAQIDCENERVILTATISFKPRRGRSEIIDGRTGEEIGVRRTAPNPVLIQTIAQAEFWRSELAQHPEKSLQEVTERYGVKPTYVRRLLNAAYLAPAIKKAIFQGTQPARLQVQDLLAQRSPDWPTQMCDLGFEGSAAA</sequence>
<dbReference type="Proteomes" id="UP001320876">
    <property type="component" value="Unassembled WGS sequence"/>
</dbReference>
<feature type="domain" description="Resolvase/invertase-type recombinase catalytic" evidence="1">
    <location>
        <begin position="7"/>
        <end position="159"/>
    </location>
</feature>
<feature type="domain" description="Recombinase" evidence="2">
    <location>
        <begin position="167"/>
        <end position="281"/>
    </location>
</feature>
<name>A0ABT3GL81_9BACT</name>
<comment type="caution">
    <text evidence="3">The sequence shown here is derived from an EMBL/GenBank/DDBJ whole genome shotgun (WGS) entry which is preliminary data.</text>
</comment>
<dbReference type="EMBL" id="JAPDDT010000007">
    <property type="protein sequence ID" value="MCW1924268.1"/>
    <property type="molecule type" value="Genomic_DNA"/>
</dbReference>
<dbReference type="Pfam" id="PF00239">
    <property type="entry name" value="Resolvase"/>
    <property type="match status" value="1"/>
</dbReference>
<dbReference type="Gene3D" id="3.40.50.1390">
    <property type="entry name" value="Resolvase, N-terminal catalytic domain"/>
    <property type="match status" value="1"/>
</dbReference>
<dbReference type="Gene3D" id="3.90.1750.20">
    <property type="entry name" value="Putative Large Serine Recombinase, Chain B, Domain 2"/>
    <property type="match status" value="1"/>
</dbReference>
<dbReference type="RefSeq" id="WP_264488377.1">
    <property type="nucleotide sequence ID" value="NZ_JAPDDT010000007.1"/>
</dbReference>
<reference evidence="3 4" key="1">
    <citation type="submission" date="2022-10" db="EMBL/GenBank/DDBJ databases">
        <title>Luteolibacter arcticus strain CCTCC AB 2014275, whole genome shotgun sequencing project.</title>
        <authorList>
            <person name="Zhao G."/>
            <person name="Shen L."/>
        </authorList>
    </citation>
    <scope>NUCLEOTIDE SEQUENCE [LARGE SCALE GENOMIC DNA]</scope>
    <source>
        <strain evidence="3 4">CCTCC AB 2014275</strain>
    </source>
</reference>